<dbReference type="PANTHER" id="PTHR33710:SF77">
    <property type="entry name" value="DNASE I-LIKE SUPERFAMILY PROTEIN"/>
    <property type="match status" value="1"/>
</dbReference>
<dbReference type="InterPro" id="IPR036691">
    <property type="entry name" value="Endo/exonu/phosph_ase_sf"/>
</dbReference>
<dbReference type="EMBL" id="BKCP01011625">
    <property type="protein sequence ID" value="GER55038.1"/>
    <property type="molecule type" value="Genomic_DNA"/>
</dbReference>
<dbReference type="PANTHER" id="PTHR33710">
    <property type="entry name" value="BNAC02G09200D PROTEIN"/>
    <property type="match status" value="1"/>
</dbReference>
<keyword evidence="3" id="KW-1185">Reference proteome</keyword>
<gene>
    <name evidence="2" type="ORF">STAS_32676</name>
</gene>
<feature type="region of interest" description="Disordered" evidence="1">
    <location>
        <begin position="95"/>
        <end position="123"/>
    </location>
</feature>
<protein>
    <submittedName>
        <fullName evidence="2">Retrotransposon protein</fullName>
    </submittedName>
</protein>
<dbReference type="AlphaFoldDB" id="A0A5A7RCA2"/>
<evidence type="ECO:0000256" key="1">
    <source>
        <dbReference type="SAM" id="MobiDB-lite"/>
    </source>
</evidence>
<evidence type="ECO:0000313" key="3">
    <source>
        <dbReference type="Proteomes" id="UP000325081"/>
    </source>
</evidence>
<dbReference type="Proteomes" id="UP000325081">
    <property type="component" value="Unassembled WGS sequence"/>
</dbReference>
<dbReference type="Gene3D" id="3.60.10.10">
    <property type="entry name" value="Endonuclease/exonuclease/phosphatase"/>
    <property type="match status" value="1"/>
</dbReference>
<name>A0A5A7RCA2_STRAF</name>
<reference evidence="3" key="1">
    <citation type="journal article" date="2019" name="Curr. Biol.">
        <title>Genome Sequence of Striga asiatica Provides Insight into the Evolution of Plant Parasitism.</title>
        <authorList>
            <person name="Yoshida S."/>
            <person name="Kim S."/>
            <person name="Wafula E.K."/>
            <person name="Tanskanen J."/>
            <person name="Kim Y.M."/>
            <person name="Honaas L."/>
            <person name="Yang Z."/>
            <person name="Spallek T."/>
            <person name="Conn C.E."/>
            <person name="Ichihashi Y."/>
            <person name="Cheong K."/>
            <person name="Cui S."/>
            <person name="Der J.P."/>
            <person name="Gundlach H."/>
            <person name="Jiao Y."/>
            <person name="Hori C."/>
            <person name="Ishida J.K."/>
            <person name="Kasahara H."/>
            <person name="Kiba T."/>
            <person name="Kim M.S."/>
            <person name="Koo N."/>
            <person name="Laohavisit A."/>
            <person name="Lee Y.H."/>
            <person name="Lumba S."/>
            <person name="McCourt P."/>
            <person name="Mortimer J.C."/>
            <person name="Mutuku J.M."/>
            <person name="Nomura T."/>
            <person name="Sasaki-Sekimoto Y."/>
            <person name="Seto Y."/>
            <person name="Wang Y."/>
            <person name="Wakatake T."/>
            <person name="Sakakibara H."/>
            <person name="Demura T."/>
            <person name="Yamaguchi S."/>
            <person name="Yoneyama K."/>
            <person name="Manabe R.I."/>
            <person name="Nelson D.C."/>
            <person name="Schulman A.H."/>
            <person name="Timko M.P."/>
            <person name="dePamphilis C.W."/>
            <person name="Choi D."/>
            <person name="Shirasu K."/>
        </authorList>
    </citation>
    <scope>NUCLEOTIDE SEQUENCE [LARGE SCALE GENOMIC DNA]</scope>
    <source>
        <strain evidence="3">cv. UVA1</strain>
    </source>
</reference>
<evidence type="ECO:0000313" key="2">
    <source>
        <dbReference type="EMBL" id="GER55038.1"/>
    </source>
</evidence>
<sequence>MVEESKMELIVQTPNNTLSSIPEGETIGEQDLLLIENTQMDFMPELLPQELVQYHSIREMQKPNDQTKKWTRLEKKSNRPNRGIVIKEVDSSQNSLKRFREEDDKMNLSNPTSPEADRDKKKKKLFSEEQHVKAAGKDKGPEELAEFQNFIARIGMCKVSMQGHQFTWCNNRRGKDFIEERLDRVFASYDWIFQYKNALVLNCLKTASDHSLLVLSDDGLNIPKRRPRFQFDCRWIEKEGILEVVQDS</sequence>
<proteinExistence type="predicted"/>
<dbReference type="SUPFAM" id="SSF56219">
    <property type="entry name" value="DNase I-like"/>
    <property type="match status" value="1"/>
</dbReference>
<organism evidence="2 3">
    <name type="scientific">Striga asiatica</name>
    <name type="common">Asiatic witchweed</name>
    <name type="synonym">Buchnera asiatica</name>
    <dbReference type="NCBI Taxonomy" id="4170"/>
    <lineage>
        <taxon>Eukaryota</taxon>
        <taxon>Viridiplantae</taxon>
        <taxon>Streptophyta</taxon>
        <taxon>Embryophyta</taxon>
        <taxon>Tracheophyta</taxon>
        <taxon>Spermatophyta</taxon>
        <taxon>Magnoliopsida</taxon>
        <taxon>eudicotyledons</taxon>
        <taxon>Gunneridae</taxon>
        <taxon>Pentapetalae</taxon>
        <taxon>asterids</taxon>
        <taxon>lamiids</taxon>
        <taxon>Lamiales</taxon>
        <taxon>Orobanchaceae</taxon>
        <taxon>Buchnereae</taxon>
        <taxon>Striga</taxon>
    </lineage>
</organism>
<dbReference type="OrthoDB" id="913635at2759"/>
<comment type="caution">
    <text evidence="2">The sequence shown here is derived from an EMBL/GenBank/DDBJ whole genome shotgun (WGS) entry which is preliminary data.</text>
</comment>
<accession>A0A5A7RCA2</accession>